<feature type="compositionally biased region" description="Low complexity" evidence="2">
    <location>
        <begin position="357"/>
        <end position="379"/>
    </location>
</feature>
<dbReference type="PROSITE" id="PS50013">
    <property type="entry name" value="CHROMO_2"/>
    <property type="match status" value="1"/>
</dbReference>
<dbReference type="Proteomes" id="UP000605986">
    <property type="component" value="Unassembled WGS sequence"/>
</dbReference>
<keyword evidence="5" id="KW-1185">Reference proteome</keyword>
<organism evidence="4 5">
    <name type="scientific">Fusarium austroafricanum</name>
    <dbReference type="NCBI Taxonomy" id="2364996"/>
    <lineage>
        <taxon>Eukaryota</taxon>
        <taxon>Fungi</taxon>
        <taxon>Dikarya</taxon>
        <taxon>Ascomycota</taxon>
        <taxon>Pezizomycotina</taxon>
        <taxon>Sordariomycetes</taxon>
        <taxon>Hypocreomycetidae</taxon>
        <taxon>Hypocreales</taxon>
        <taxon>Nectriaceae</taxon>
        <taxon>Fusarium</taxon>
        <taxon>Fusarium concolor species complex</taxon>
    </lineage>
</organism>
<protein>
    <submittedName>
        <fullName evidence="4">Chromo domain-containing protein T09A5.8</fullName>
    </submittedName>
</protein>
<dbReference type="Pfam" id="PF00385">
    <property type="entry name" value="Chromo"/>
    <property type="match status" value="1"/>
</dbReference>
<dbReference type="SMART" id="SM00298">
    <property type="entry name" value="CHROMO"/>
    <property type="match status" value="2"/>
</dbReference>
<name>A0A8H4NWE8_9HYPO</name>
<dbReference type="InterPro" id="IPR023780">
    <property type="entry name" value="Chromo_domain"/>
</dbReference>
<dbReference type="EMBL" id="JAADJG010000144">
    <property type="protein sequence ID" value="KAF4453674.1"/>
    <property type="molecule type" value="Genomic_DNA"/>
</dbReference>
<proteinExistence type="predicted"/>
<feature type="compositionally biased region" description="Basic residues" evidence="2">
    <location>
        <begin position="344"/>
        <end position="356"/>
    </location>
</feature>
<gene>
    <name evidence="4" type="ORF">F53441_3683</name>
</gene>
<sequence length="379" mass="42259">MNALFNYLSSPLKKQTESPAPPPSSMPLTASPRKSFSPREQRLARRASEGRSPRSRLSNVSAATSAHDNTADVSIVSHRRQTSTTMLPPNTKRQSTSRQSTSARSSPIRKRQSIASTARVASSPRVAPSPRVRSSPRRQPSVELGSPGIVANSPGASQSPIISLGSVAKKSRFQAVQTGRRSSGAFVSPTEVNGKPRKQKSPEVEEPEEQQPTKDDGEQKYEFQRILGYRWNDDKIQLEVQWKDGDKTWTEEEIFHADNKAALLAFWRTFKNGRPQNPDQGDVYHVFAIRKHRVRKGEPEVLVEWVGYDNSERTWESQSYIEEVAKAHVDAYFDKVYGKTKPLGKAKVNGKAKAQPKAKAPARTSTRTQTRGSSRVTKR</sequence>
<evidence type="ECO:0000256" key="1">
    <source>
        <dbReference type="ARBA" id="ARBA00011353"/>
    </source>
</evidence>
<evidence type="ECO:0000256" key="2">
    <source>
        <dbReference type="SAM" id="MobiDB-lite"/>
    </source>
</evidence>
<feature type="compositionally biased region" description="Low complexity" evidence="2">
    <location>
        <begin position="118"/>
        <end position="142"/>
    </location>
</feature>
<feature type="compositionally biased region" description="Low complexity" evidence="2">
    <location>
        <begin position="93"/>
        <end position="106"/>
    </location>
</feature>
<comment type="caution">
    <text evidence="4">The sequence shown here is derived from an EMBL/GenBank/DDBJ whole genome shotgun (WGS) entry which is preliminary data.</text>
</comment>
<dbReference type="Gene3D" id="2.40.50.40">
    <property type="match status" value="2"/>
</dbReference>
<comment type="subunit">
    <text evidence="1">Component of the NuA4 histone acetyltransferase complex.</text>
</comment>
<evidence type="ECO:0000313" key="5">
    <source>
        <dbReference type="Proteomes" id="UP000605986"/>
    </source>
</evidence>
<evidence type="ECO:0000313" key="4">
    <source>
        <dbReference type="EMBL" id="KAF4453674.1"/>
    </source>
</evidence>
<accession>A0A8H4NWE8</accession>
<feature type="compositionally biased region" description="Polar residues" evidence="2">
    <location>
        <begin position="55"/>
        <end position="72"/>
    </location>
</feature>
<dbReference type="InterPro" id="IPR016197">
    <property type="entry name" value="Chromo-like_dom_sf"/>
</dbReference>
<reference evidence="4" key="1">
    <citation type="submission" date="2020-01" db="EMBL/GenBank/DDBJ databases">
        <title>Identification and distribution of gene clusters putatively required for synthesis of sphingolipid metabolism inhibitors in phylogenetically diverse species of the filamentous fungus Fusarium.</title>
        <authorList>
            <person name="Kim H.-S."/>
            <person name="Busman M."/>
            <person name="Brown D.W."/>
            <person name="Divon H."/>
            <person name="Uhlig S."/>
            <person name="Proctor R.H."/>
        </authorList>
    </citation>
    <scope>NUCLEOTIDE SEQUENCE</scope>
    <source>
        <strain evidence="4">NRRL 53441</strain>
    </source>
</reference>
<dbReference type="CDD" id="cd00024">
    <property type="entry name" value="CD_CSD"/>
    <property type="match status" value="2"/>
</dbReference>
<dbReference type="GO" id="GO:0006338">
    <property type="term" value="P:chromatin remodeling"/>
    <property type="evidence" value="ECO:0007669"/>
    <property type="project" value="UniProtKB-ARBA"/>
</dbReference>
<feature type="domain" description="Chromo" evidence="3">
    <location>
        <begin position="284"/>
        <end position="344"/>
    </location>
</feature>
<dbReference type="SUPFAM" id="SSF54160">
    <property type="entry name" value="Chromo domain-like"/>
    <property type="match status" value="2"/>
</dbReference>
<feature type="region of interest" description="Disordered" evidence="2">
    <location>
        <begin position="1"/>
        <end position="219"/>
    </location>
</feature>
<evidence type="ECO:0000259" key="3">
    <source>
        <dbReference type="PROSITE" id="PS50013"/>
    </source>
</evidence>
<feature type="region of interest" description="Disordered" evidence="2">
    <location>
        <begin position="344"/>
        <end position="379"/>
    </location>
</feature>
<dbReference type="InterPro" id="IPR000953">
    <property type="entry name" value="Chromo/chromo_shadow_dom"/>
</dbReference>
<feature type="compositionally biased region" description="Basic and acidic residues" evidence="2">
    <location>
        <begin position="37"/>
        <end position="52"/>
    </location>
</feature>
<feature type="compositionally biased region" description="Polar residues" evidence="2">
    <location>
        <begin position="82"/>
        <end position="92"/>
    </location>
</feature>
<dbReference type="AlphaFoldDB" id="A0A8H4NWE8"/>
<dbReference type="OrthoDB" id="433924at2759"/>